<protein>
    <submittedName>
        <fullName evidence="1">Uncharacterized protein</fullName>
    </submittedName>
</protein>
<evidence type="ECO:0000313" key="1">
    <source>
        <dbReference type="EMBL" id="OIW25431.1"/>
    </source>
</evidence>
<keyword evidence="2" id="KW-1185">Reference proteome</keyword>
<dbReference type="EMBL" id="KV875102">
    <property type="protein sequence ID" value="OIW25431.1"/>
    <property type="molecule type" value="Genomic_DNA"/>
</dbReference>
<sequence length="179" mass="19116">MAQLQASAVDDLTINPSTLDLSCPKLKNISLSKASLQASSTIAISQVGNMTNTTCPDAALPDLSSLPIPQNINVMAVPGSDISYFPMQACCQPNRVQVVNNCTLWCEVPPTFFNNGRSHQEVQDSTSNCLRVNGLNSTGPKIIGWQFNGPPNAGARTGMWTVKEIGVFVLAFSGLVYVL</sequence>
<proteinExistence type="predicted"/>
<dbReference type="Proteomes" id="UP000182658">
    <property type="component" value="Unassembled WGS sequence"/>
</dbReference>
<gene>
    <name evidence="1" type="ORF">CONLIGDRAFT_93329</name>
</gene>
<dbReference type="AlphaFoldDB" id="A0A1J7ICJ0"/>
<dbReference type="InParanoid" id="A0A1J7ICJ0"/>
<accession>A0A1J7ICJ0</accession>
<name>A0A1J7ICJ0_9PEZI</name>
<reference evidence="1 2" key="1">
    <citation type="submission" date="2016-10" db="EMBL/GenBank/DDBJ databases">
        <title>Draft genome sequence of Coniochaeta ligniaria NRRL30616, a lignocellulolytic fungus for bioabatement of inhibitors in plant biomass hydrolysates.</title>
        <authorList>
            <consortium name="DOE Joint Genome Institute"/>
            <person name="Jimenez D.J."/>
            <person name="Hector R.E."/>
            <person name="Riley R."/>
            <person name="Sun H."/>
            <person name="Grigoriev I.V."/>
            <person name="Van Elsas J.D."/>
            <person name="Nichols N.N."/>
        </authorList>
    </citation>
    <scope>NUCLEOTIDE SEQUENCE [LARGE SCALE GENOMIC DNA]</scope>
    <source>
        <strain evidence="1 2">NRRL 30616</strain>
    </source>
</reference>
<evidence type="ECO:0000313" key="2">
    <source>
        <dbReference type="Proteomes" id="UP000182658"/>
    </source>
</evidence>
<organism evidence="1 2">
    <name type="scientific">Coniochaeta ligniaria NRRL 30616</name>
    <dbReference type="NCBI Taxonomy" id="1408157"/>
    <lineage>
        <taxon>Eukaryota</taxon>
        <taxon>Fungi</taxon>
        <taxon>Dikarya</taxon>
        <taxon>Ascomycota</taxon>
        <taxon>Pezizomycotina</taxon>
        <taxon>Sordariomycetes</taxon>
        <taxon>Sordariomycetidae</taxon>
        <taxon>Coniochaetales</taxon>
        <taxon>Coniochaetaceae</taxon>
        <taxon>Coniochaeta</taxon>
    </lineage>
</organism>
<dbReference type="OrthoDB" id="5203703at2759"/>